<feature type="transmembrane region" description="Helical" evidence="11">
    <location>
        <begin position="200"/>
        <end position="228"/>
    </location>
</feature>
<evidence type="ECO:0000256" key="1">
    <source>
        <dbReference type="ARBA" id="ARBA00004477"/>
    </source>
</evidence>
<feature type="transmembrane region" description="Helical" evidence="11">
    <location>
        <begin position="240"/>
        <end position="261"/>
    </location>
</feature>
<organism evidence="12 13">
    <name type="scientific">Stieleria maiorica</name>
    <dbReference type="NCBI Taxonomy" id="2795974"/>
    <lineage>
        <taxon>Bacteria</taxon>
        <taxon>Pseudomonadati</taxon>
        <taxon>Planctomycetota</taxon>
        <taxon>Planctomycetia</taxon>
        <taxon>Pirellulales</taxon>
        <taxon>Pirellulaceae</taxon>
        <taxon>Stieleria</taxon>
    </lineage>
</organism>
<feature type="transmembrane region" description="Helical" evidence="11">
    <location>
        <begin position="379"/>
        <end position="396"/>
    </location>
</feature>
<proteinExistence type="predicted"/>
<evidence type="ECO:0000256" key="2">
    <source>
        <dbReference type="ARBA" id="ARBA00004687"/>
    </source>
</evidence>
<feature type="transmembrane region" description="Helical" evidence="11">
    <location>
        <begin position="32"/>
        <end position="52"/>
    </location>
</feature>
<sequence length="429" mass="48695">MNAEMESADPSSDPPAEQSTTSPKEQRRDGSLVYALVCYYFTSLIVLASVFFSADFVRLCDAHPDARRMDRMNPLERFGPWDGVWYRQIANDGYSYDPSRMSNVAFYPLYPTFSWLLGAATGLSAEASLLAVSQLFLLSTFVLLAKYLPGRPELNCPLEWKGALLVFALFPTSFYFRMSYSESTFLFFVLLSMYGIQKRWPFGTIAFLAGASTAARPVGLAVYLPFLWYAAHRSQTWKQAVVRAGVYSPICVWGIIAYMVYQHFTFGDPLAFVRTQIHWYDRMPPEDIGGKLLMLVSLEPFWSVYQPDCECYWANVPPNRIAEFNLHFMNPLFVLFAWGMIAIGAVKRILTAPEVLLSCGLLAIPYATHSFRACMASEARYAAVVFPVYIVVAAILQRAAAEYRGLVYAWMAFMLSIGAMMFTAWYWYF</sequence>
<evidence type="ECO:0000256" key="3">
    <source>
        <dbReference type="ARBA" id="ARBA00022502"/>
    </source>
</evidence>
<dbReference type="UniPathway" id="UPA00196"/>
<feature type="region of interest" description="Disordered" evidence="10">
    <location>
        <begin position="1"/>
        <end position="25"/>
    </location>
</feature>
<keyword evidence="3" id="KW-0337">GPI-anchor biosynthesis</keyword>
<comment type="pathway">
    <text evidence="2">Glycolipid biosynthesis; glycosylphosphatidylinositol-anchor biosynthesis.</text>
</comment>
<feature type="transmembrane region" description="Helical" evidence="11">
    <location>
        <begin position="328"/>
        <end position="346"/>
    </location>
</feature>
<gene>
    <name evidence="12" type="ORF">Mal15_59790</name>
</gene>
<keyword evidence="5" id="KW-0808">Transferase</keyword>
<evidence type="ECO:0000256" key="8">
    <source>
        <dbReference type="ARBA" id="ARBA00022989"/>
    </source>
</evidence>
<dbReference type="GO" id="GO:0006506">
    <property type="term" value="P:GPI anchor biosynthetic process"/>
    <property type="evidence" value="ECO:0007669"/>
    <property type="project" value="UniProtKB-UniPathway"/>
</dbReference>
<dbReference type="EMBL" id="CP036264">
    <property type="protein sequence ID" value="QEG01898.1"/>
    <property type="molecule type" value="Genomic_DNA"/>
</dbReference>
<keyword evidence="9 11" id="KW-0472">Membrane</keyword>
<evidence type="ECO:0000256" key="9">
    <source>
        <dbReference type="ARBA" id="ARBA00023136"/>
    </source>
</evidence>
<feature type="transmembrane region" description="Helical" evidence="11">
    <location>
        <begin position="408"/>
        <end position="428"/>
    </location>
</feature>
<evidence type="ECO:0000256" key="10">
    <source>
        <dbReference type="SAM" id="MobiDB-lite"/>
    </source>
</evidence>
<dbReference type="PANTHER" id="PTHR12468:SF2">
    <property type="entry name" value="GPI MANNOSYLTRANSFERASE 2"/>
    <property type="match status" value="1"/>
</dbReference>
<dbReference type="Proteomes" id="UP000321353">
    <property type="component" value="Chromosome"/>
</dbReference>
<name>A0A5B9MS57_9BACT</name>
<dbReference type="InterPro" id="IPR007315">
    <property type="entry name" value="PIG-V/Gpi18"/>
</dbReference>
<comment type="subcellular location">
    <subcellularLocation>
        <location evidence="1">Endoplasmic reticulum membrane</location>
        <topology evidence="1">Multi-pass membrane protein</topology>
    </subcellularLocation>
</comment>
<protein>
    <recommendedName>
        <fullName evidence="14">Mannosyltransferase (PIG-V)</fullName>
    </recommendedName>
</protein>
<dbReference type="GO" id="GO:0016020">
    <property type="term" value="C:membrane"/>
    <property type="evidence" value="ECO:0007669"/>
    <property type="project" value="GOC"/>
</dbReference>
<reference evidence="12 13" key="1">
    <citation type="submission" date="2019-02" db="EMBL/GenBank/DDBJ databases">
        <title>Planctomycetal bacteria perform biofilm scaping via a novel small molecule.</title>
        <authorList>
            <person name="Jeske O."/>
            <person name="Boedeker C."/>
            <person name="Wiegand S."/>
            <person name="Breitling P."/>
            <person name="Kallscheuer N."/>
            <person name="Jogler M."/>
            <person name="Rohde M."/>
            <person name="Petersen J."/>
            <person name="Medema M.H."/>
            <person name="Surup F."/>
            <person name="Jogler C."/>
        </authorList>
    </citation>
    <scope>NUCLEOTIDE SEQUENCE [LARGE SCALE GENOMIC DNA]</scope>
    <source>
        <strain evidence="12 13">Mal15</strain>
    </source>
</reference>
<dbReference type="PANTHER" id="PTHR12468">
    <property type="entry name" value="GPI MANNOSYLTRANSFERASE 2"/>
    <property type="match status" value="1"/>
</dbReference>
<keyword evidence="6 11" id="KW-0812">Transmembrane</keyword>
<evidence type="ECO:0000313" key="12">
    <source>
        <dbReference type="EMBL" id="QEG01898.1"/>
    </source>
</evidence>
<evidence type="ECO:0000313" key="13">
    <source>
        <dbReference type="Proteomes" id="UP000321353"/>
    </source>
</evidence>
<evidence type="ECO:0000256" key="11">
    <source>
        <dbReference type="SAM" id="Phobius"/>
    </source>
</evidence>
<evidence type="ECO:0000256" key="5">
    <source>
        <dbReference type="ARBA" id="ARBA00022679"/>
    </source>
</evidence>
<dbReference type="GO" id="GO:0004376">
    <property type="term" value="F:GPI mannosyltransferase activity"/>
    <property type="evidence" value="ECO:0007669"/>
    <property type="project" value="InterPro"/>
</dbReference>
<dbReference type="GO" id="GO:0031501">
    <property type="term" value="C:mannosyltransferase complex"/>
    <property type="evidence" value="ECO:0007669"/>
    <property type="project" value="TreeGrafter"/>
</dbReference>
<evidence type="ECO:0008006" key="14">
    <source>
        <dbReference type="Google" id="ProtNLM"/>
    </source>
</evidence>
<dbReference type="GO" id="GO:0000009">
    <property type="term" value="F:alpha-1,6-mannosyltransferase activity"/>
    <property type="evidence" value="ECO:0007669"/>
    <property type="project" value="InterPro"/>
</dbReference>
<keyword evidence="13" id="KW-1185">Reference proteome</keyword>
<dbReference type="KEGG" id="smam:Mal15_59790"/>
<keyword evidence="4" id="KW-0328">Glycosyltransferase</keyword>
<evidence type="ECO:0000256" key="7">
    <source>
        <dbReference type="ARBA" id="ARBA00022824"/>
    </source>
</evidence>
<keyword evidence="8 11" id="KW-1133">Transmembrane helix</keyword>
<dbReference type="RefSeq" id="WP_147870913.1">
    <property type="nucleotide sequence ID" value="NZ_CP036264.1"/>
</dbReference>
<keyword evidence="7" id="KW-0256">Endoplasmic reticulum</keyword>
<evidence type="ECO:0000256" key="6">
    <source>
        <dbReference type="ARBA" id="ARBA00022692"/>
    </source>
</evidence>
<evidence type="ECO:0000256" key="4">
    <source>
        <dbReference type="ARBA" id="ARBA00022676"/>
    </source>
</evidence>
<dbReference type="AlphaFoldDB" id="A0A5B9MS57"/>
<accession>A0A5B9MS57</accession>